<name>G8Y214_PICSO</name>
<dbReference type="InParanoid" id="G8Y214"/>
<dbReference type="OrthoDB" id="4014169at2759"/>
<organism evidence="1 2">
    <name type="scientific">Pichia sorbitophila (strain ATCC MYA-4447 / BCRC 22081 / CBS 7064 / NBRC 10061 / NRRL Y-12695)</name>
    <name type="common">Hybrid yeast</name>
    <dbReference type="NCBI Taxonomy" id="559304"/>
    <lineage>
        <taxon>Eukaryota</taxon>
        <taxon>Fungi</taxon>
        <taxon>Dikarya</taxon>
        <taxon>Ascomycota</taxon>
        <taxon>Saccharomycotina</taxon>
        <taxon>Pichiomycetes</taxon>
        <taxon>Debaryomycetaceae</taxon>
        <taxon>Millerozyma</taxon>
    </lineage>
</organism>
<sequence length="419" mass="48364">MSAKAVGNLKSAVKSVFQHNSTRKNAKKVLPKVGSQKKLKKKTKPYRGFTTNYDVQDYSSIKTMEKVLFILNDAEKESLENKSIISSSVGQDIPYFPDSALKDFGKEIIDYQVIRVLNNYNILMDRPHVWNNIGPIYEKYMESFRKAFMVRNRLEDENTSGNNSNNDGLAFFRRLSSYFLRNEYKFLPNLISEIESIAVTELNLQKIKRVYKFPDFSKKASGPPEKTYPVVLDQKLDLGRETNLLAFIINDKNIISDTIVEYQRKRKLEVSPVGLISSIMDSQELEGVKVFNLLAKKQLHSLRMLHDKALVSLLFNGDSLKCFVTSESRLLSYLSNYPSYLKAVRGSELMNLDDDMAKRRILEAQFNKFFCIFYRTSAASAEAWVRELLLYYKNTGLDEDIMIDKSLAYFNDFLKEHTT</sequence>
<dbReference type="AlphaFoldDB" id="G8Y214"/>
<gene>
    <name evidence="1" type="primary">Piso0_005384</name>
    <name evidence="1" type="ORF">GNLVRS01_PISO0N13961g</name>
</gene>
<evidence type="ECO:0000313" key="2">
    <source>
        <dbReference type="Proteomes" id="UP000005222"/>
    </source>
</evidence>
<dbReference type="Proteomes" id="UP000005222">
    <property type="component" value="Chromosome N"/>
</dbReference>
<accession>G8Y214</accession>
<evidence type="ECO:0000313" key="1">
    <source>
        <dbReference type="EMBL" id="CCE86867.1"/>
    </source>
</evidence>
<dbReference type="eggNOG" id="ENOG502RQ4C">
    <property type="taxonomic scope" value="Eukaryota"/>
</dbReference>
<reference evidence="1 2" key="1">
    <citation type="journal article" date="2012" name="G3 (Bethesda)">
        <title>Pichia sorbitophila, an interspecies yeast hybrid reveals early steps of genome resolution following polyploidization.</title>
        <authorList>
            <person name="Leh Louis V."/>
            <person name="Despons L."/>
            <person name="Friedrich A."/>
            <person name="Martin T."/>
            <person name="Durrens P."/>
            <person name="Casaregola S."/>
            <person name="Neuveglise C."/>
            <person name="Fairhead C."/>
            <person name="Marck C."/>
            <person name="Cruz J.A."/>
            <person name="Straub M.L."/>
            <person name="Kugler V."/>
            <person name="Sacerdot C."/>
            <person name="Uzunov Z."/>
            <person name="Thierry A."/>
            <person name="Weiss S."/>
            <person name="Bleykasten C."/>
            <person name="De Montigny J."/>
            <person name="Jacques N."/>
            <person name="Jung P."/>
            <person name="Lemaire M."/>
            <person name="Mallet S."/>
            <person name="Morel G."/>
            <person name="Richard G.F."/>
            <person name="Sarkar A."/>
            <person name="Savel G."/>
            <person name="Schacherer J."/>
            <person name="Seret M.L."/>
            <person name="Talla E."/>
            <person name="Samson G."/>
            <person name="Jubin C."/>
            <person name="Poulain J."/>
            <person name="Vacherie B."/>
            <person name="Barbe V."/>
            <person name="Pelletier E."/>
            <person name="Sherman D.J."/>
            <person name="Westhof E."/>
            <person name="Weissenbach J."/>
            <person name="Baret P.V."/>
            <person name="Wincker P."/>
            <person name="Gaillardin C."/>
            <person name="Dujon B."/>
            <person name="Souciet J.L."/>
        </authorList>
    </citation>
    <scope>NUCLEOTIDE SEQUENCE [LARGE SCALE GENOMIC DNA]</scope>
    <source>
        <strain evidence="2">ATCC MYA-4447 / BCRC 22081 / CBS 7064 / NBRC 10061 / NRRL Y-12695</strain>
    </source>
</reference>
<protein>
    <submittedName>
        <fullName evidence="1">Piso0_005384 protein</fullName>
    </submittedName>
</protein>
<keyword evidence="2" id="KW-1185">Reference proteome</keyword>
<dbReference type="HOGENOM" id="CLU_624064_0_0_1"/>
<dbReference type="EMBL" id="FO082046">
    <property type="protein sequence ID" value="CCE86867.1"/>
    <property type="molecule type" value="Genomic_DNA"/>
</dbReference>
<proteinExistence type="predicted"/>